<organism evidence="2 3">
    <name type="scientific">Mucisphaera calidilacus</name>
    <dbReference type="NCBI Taxonomy" id="2527982"/>
    <lineage>
        <taxon>Bacteria</taxon>
        <taxon>Pseudomonadati</taxon>
        <taxon>Planctomycetota</taxon>
        <taxon>Phycisphaerae</taxon>
        <taxon>Phycisphaerales</taxon>
        <taxon>Phycisphaeraceae</taxon>
        <taxon>Mucisphaera</taxon>
    </lineage>
</organism>
<evidence type="ECO:0000259" key="1">
    <source>
        <dbReference type="Pfam" id="PF03417"/>
    </source>
</evidence>
<dbReference type="InterPro" id="IPR047794">
    <property type="entry name" value="C45_proenzyme-like"/>
</dbReference>
<dbReference type="AlphaFoldDB" id="A0A518C174"/>
<dbReference type="Gene3D" id="1.10.10.2120">
    <property type="match status" value="1"/>
</dbReference>
<evidence type="ECO:0000313" key="2">
    <source>
        <dbReference type="EMBL" id="QDU72972.1"/>
    </source>
</evidence>
<dbReference type="GO" id="GO:0016740">
    <property type="term" value="F:transferase activity"/>
    <property type="evidence" value="ECO:0007669"/>
    <property type="project" value="UniProtKB-KW"/>
</dbReference>
<dbReference type="NCBIfam" id="NF040521">
    <property type="entry name" value="C45_proenzyme"/>
    <property type="match status" value="1"/>
</dbReference>
<dbReference type="InterPro" id="IPR005079">
    <property type="entry name" value="Peptidase_C45_hydrolase"/>
</dbReference>
<dbReference type="EMBL" id="CP036280">
    <property type="protein sequence ID" value="QDU72972.1"/>
    <property type="molecule type" value="Genomic_DNA"/>
</dbReference>
<dbReference type="OrthoDB" id="8109453at2"/>
<keyword evidence="3" id="KW-1185">Reference proteome</keyword>
<accession>A0A518C174</accession>
<keyword evidence="2" id="KW-0808">Transferase</keyword>
<dbReference type="Gene3D" id="3.60.60.10">
    <property type="entry name" value="Penicillin V Acylase, Chain A"/>
    <property type="match status" value="1"/>
</dbReference>
<protein>
    <submittedName>
        <fullName evidence="2">Acyl-coenzyme A:6-aminopenicillanic acid acyl-transferase</fullName>
    </submittedName>
</protein>
<name>A0A518C174_9BACT</name>
<dbReference type="InterPro" id="IPR047801">
    <property type="entry name" value="Peptidase_C45"/>
</dbReference>
<dbReference type="Proteomes" id="UP000320386">
    <property type="component" value="Chromosome"/>
</dbReference>
<dbReference type="Pfam" id="PF03417">
    <property type="entry name" value="AAT"/>
    <property type="match status" value="1"/>
</dbReference>
<feature type="domain" description="Peptidase C45 hydrolase" evidence="1">
    <location>
        <begin position="130"/>
        <end position="358"/>
    </location>
</feature>
<reference evidence="2 3" key="1">
    <citation type="submission" date="2019-02" db="EMBL/GenBank/DDBJ databases">
        <title>Deep-cultivation of Planctomycetes and their phenomic and genomic characterization uncovers novel biology.</title>
        <authorList>
            <person name="Wiegand S."/>
            <person name="Jogler M."/>
            <person name="Boedeker C."/>
            <person name="Pinto D."/>
            <person name="Vollmers J."/>
            <person name="Rivas-Marin E."/>
            <person name="Kohn T."/>
            <person name="Peeters S.H."/>
            <person name="Heuer A."/>
            <person name="Rast P."/>
            <person name="Oberbeckmann S."/>
            <person name="Bunk B."/>
            <person name="Jeske O."/>
            <person name="Meyerdierks A."/>
            <person name="Storesund J.E."/>
            <person name="Kallscheuer N."/>
            <person name="Luecker S."/>
            <person name="Lage O.M."/>
            <person name="Pohl T."/>
            <person name="Merkel B.J."/>
            <person name="Hornburger P."/>
            <person name="Mueller R.-W."/>
            <person name="Bruemmer F."/>
            <person name="Labrenz M."/>
            <person name="Spormann A.M."/>
            <person name="Op den Camp H."/>
            <person name="Overmann J."/>
            <person name="Amann R."/>
            <person name="Jetten M.S.M."/>
            <person name="Mascher T."/>
            <person name="Medema M.H."/>
            <person name="Devos D.P."/>
            <person name="Kaster A.-K."/>
            <person name="Ovreas L."/>
            <person name="Rohde M."/>
            <person name="Galperin M.Y."/>
            <person name="Jogler C."/>
        </authorList>
    </citation>
    <scope>NUCLEOTIDE SEQUENCE [LARGE SCALE GENOMIC DNA]</scope>
    <source>
        <strain evidence="2 3">Pan265</strain>
    </source>
</reference>
<dbReference type="RefSeq" id="WP_145447115.1">
    <property type="nucleotide sequence ID" value="NZ_CP036280.1"/>
</dbReference>
<dbReference type="KEGG" id="mcad:Pan265_28500"/>
<evidence type="ECO:0000313" key="3">
    <source>
        <dbReference type="Proteomes" id="UP000320386"/>
    </source>
</evidence>
<proteinExistence type="predicted"/>
<gene>
    <name evidence="2" type="ORF">Pan265_28500</name>
</gene>
<dbReference type="PANTHER" id="PTHR34180">
    <property type="entry name" value="PEPTIDASE C45"/>
    <property type="match status" value="1"/>
</dbReference>
<sequence length="376" mass="40905">MSRIQWLGINGTPYKAGLAHGQAYASEIAAITRERMELLHDPYWTQGGATPDVIRDLGEQCLEAQNAYDPDMTQELKGIADGAGIDTVEALIMNGFTDFVDVVFAARGNEPVGEEGGGCTAALVSTTRSEHNQPYFAQTWDMHPTATPHVRMVSIERDNEPSVITFTLAGCVGMIGMNDAGVCVGINNFLVEDGRPGVTWVFVVRAMLRQTTAEAAHAELERADLCGAHNYLLLGPSESGGWTGWNIEATPTRKAATHLEDILLHTNHCLADNTHAVQRAKHPTALACSQTRLADADELINTMPAINAAALRNLLATRRDDGMGICHDAMEGYKVETSGAVVMDPAERQLWACWGRPDTAPWEHFAFNEHGVRRTD</sequence>
<dbReference type="PANTHER" id="PTHR34180:SF1">
    <property type="entry name" value="BETA-ALANYL-DOPAMINE_CARCININE HYDROLASE"/>
    <property type="match status" value="1"/>
</dbReference>